<evidence type="ECO:0000256" key="3">
    <source>
        <dbReference type="ARBA" id="ARBA00022452"/>
    </source>
</evidence>
<keyword evidence="7 8" id="KW-0998">Cell outer membrane</keyword>
<gene>
    <name evidence="13" type="ORF">J6I44_11730</name>
</gene>
<evidence type="ECO:0000259" key="12">
    <source>
        <dbReference type="Pfam" id="PF07715"/>
    </source>
</evidence>
<keyword evidence="4 8" id="KW-0812">Transmembrane</keyword>
<organism evidence="13 14">
    <name type="scientific">Fodinibius salsisoli</name>
    <dbReference type="NCBI Taxonomy" id="2820877"/>
    <lineage>
        <taxon>Bacteria</taxon>
        <taxon>Pseudomonadati</taxon>
        <taxon>Balneolota</taxon>
        <taxon>Balneolia</taxon>
        <taxon>Balneolales</taxon>
        <taxon>Balneolaceae</taxon>
        <taxon>Fodinibius</taxon>
    </lineage>
</organism>
<evidence type="ECO:0000256" key="10">
    <source>
        <dbReference type="SAM" id="SignalP"/>
    </source>
</evidence>
<dbReference type="PROSITE" id="PS52016">
    <property type="entry name" value="TONB_DEPENDENT_REC_3"/>
    <property type="match status" value="1"/>
</dbReference>
<feature type="domain" description="TonB-dependent receptor-like beta-barrel" evidence="11">
    <location>
        <begin position="465"/>
        <end position="1051"/>
    </location>
</feature>
<comment type="caution">
    <text evidence="13">The sequence shown here is derived from an EMBL/GenBank/DDBJ whole genome shotgun (WGS) entry which is preliminary data.</text>
</comment>
<dbReference type="InterPro" id="IPR037066">
    <property type="entry name" value="Plug_dom_sf"/>
</dbReference>
<keyword evidence="2 8" id="KW-0813">Transport</keyword>
<dbReference type="Pfam" id="PF00593">
    <property type="entry name" value="TonB_dep_Rec_b-barrel"/>
    <property type="match status" value="1"/>
</dbReference>
<dbReference type="NCBIfam" id="TIGR04056">
    <property type="entry name" value="OMP_RagA_SusC"/>
    <property type="match status" value="1"/>
</dbReference>
<dbReference type="Pfam" id="PF07715">
    <property type="entry name" value="Plug"/>
    <property type="match status" value="1"/>
</dbReference>
<proteinExistence type="inferred from homology"/>
<keyword evidence="3 8" id="KW-1134">Transmembrane beta strand</keyword>
<accession>A0ABT3PNV4</accession>
<dbReference type="RefSeq" id="WP_265766318.1">
    <property type="nucleotide sequence ID" value="NZ_JAGGJA010000007.1"/>
</dbReference>
<dbReference type="InterPro" id="IPR023996">
    <property type="entry name" value="TonB-dep_OMP_SusC/RagA"/>
</dbReference>
<feature type="chain" id="PRO_5047333432" evidence="10">
    <location>
        <begin position="33"/>
        <end position="1104"/>
    </location>
</feature>
<evidence type="ECO:0000256" key="9">
    <source>
        <dbReference type="RuleBase" id="RU003357"/>
    </source>
</evidence>
<evidence type="ECO:0000259" key="11">
    <source>
        <dbReference type="Pfam" id="PF00593"/>
    </source>
</evidence>
<dbReference type="Gene3D" id="2.60.40.1120">
    <property type="entry name" value="Carboxypeptidase-like, regulatory domain"/>
    <property type="match status" value="1"/>
</dbReference>
<evidence type="ECO:0000256" key="4">
    <source>
        <dbReference type="ARBA" id="ARBA00022692"/>
    </source>
</evidence>
<dbReference type="SUPFAM" id="SSF56935">
    <property type="entry name" value="Porins"/>
    <property type="match status" value="1"/>
</dbReference>
<comment type="subcellular location">
    <subcellularLocation>
        <location evidence="1 8">Cell outer membrane</location>
        <topology evidence="1 8">Multi-pass membrane protein</topology>
    </subcellularLocation>
</comment>
<evidence type="ECO:0000256" key="7">
    <source>
        <dbReference type="ARBA" id="ARBA00023237"/>
    </source>
</evidence>
<evidence type="ECO:0000313" key="13">
    <source>
        <dbReference type="EMBL" id="MCW9707526.1"/>
    </source>
</evidence>
<evidence type="ECO:0000256" key="2">
    <source>
        <dbReference type="ARBA" id="ARBA00022448"/>
    </source>
</evidence>
<evidence type="ECO:0000256" key="1">
    <source>
        <dbReference type="ARBA" id="ARBA00004571"/>
    </source>
</evidence>
<keyword evidence="13" id="KW-0675">Receptor</keyword>
<evidence type="ECO:0000256" key="8">
    <source>
        <dbReference type="PROSITE-ProRule" id="PRU01360"/>
    </source>
</evidence>
<dbReference type="InterPro" id="IPR039426">
    <property type="entry name" value="TonB-dep_rcpt-like"/>
</dbReference>
<dbReference type="InterPro" id="IPR023997">
    <property type="entry name" value="TonB-dep_OMP_SusC/RagA_CS"/>
</dbReference>
<dbReference type="Pfam" id="PF13715">
    <property type="entry name" value="CarbopepD_reg_2"/>
    <property type="match status" value="1"/>
</dbReference>
<keyword evidence="14" id="KW-1185">Reference proteome</keyword>
<dbReference type="InterPro" id="IPR008969">
    <property type="entry name" value="CarboxyPept-like_regulatory"/>
</dbReference>
<feature type="signal peptide" evidence="10">
    <location>
        <begin position="1"/>
        <end position="32"/>
    </location>
</feature>
<dbReference type="SUPFAM" id="SSF49464">
    <property type="entry name" value="Carboxypeptidase regulatory domain-like"/>
    <property type="match status" value="1"/>
</dbReference>
<keyword evidence="10" id="KW-0732">Signal</keyword>
<evidence type="ECO:0000256" key="5">
    <source>
        <dbReference type="ARBA" id="ARBA00023077"/>
    </source>
</evidence>
<dbReference type="InterPro" id="IPR000531">
    <property type="entry name" value="Beta-barrel_TonB"/>
</dbReference>
<dbReference type="InterPro" id="IPR012910">
    <property type="entry name" value="Plug_dom"/>
</dbReference>
<keyword evidence="6 8" id="KW-0472">Membrane</keyword>
<dbReference type="InterPro" id="IPR036942">
    <property type="entry name" value="Beta-barrel_TonB_sf"/>
</dbReference>
<protein>
    <submittedName>
        <fullName evidence="13">TonB-dependent receptor</fullName>
    </submittedName>
</protein>
<name>A0ABT3PNV4_9BACT</name>
<feature type="domain" description="TonB-dependent receptor plug" evidence="12">
    <location>
        <begin position="128"/>
        <end position="232"/>
    </location>
</feature>
<comment type="similarity">
    <text evidence="8 9">Belongs to the TonB-dependent receptor family.</text>
</comment>
<reference evidence="13 14" key="1">
    <citation type="submission" date="2021-03" db="EMBL/GenBank/DDBJ databases">
        <title>Aliifodinibius sp. nov., a new bacterium isolated from saline soil.</title>
        <authorList>
            <person name="Galisteo C."/>
            <person name="De La Haba R."/>
            <person name="Sanchez-Porro C."/>
            <person name="Ventosa A."/>
        </authorList>
    </citation>
    <scope>NUCLEOTIDE SEQUENCE [LARGE SCALE GENOMIC DNA]</scope>
    <source>
        <strain evidence="13 14">1BSP15-2V2</strain>
    </source>
</reference>
<evidence type="ECO:0000256" key="6">
    <source>
        <dbReference type="ARBA" id="ARBA00023136"/>
    </source>
</evidence>
<dbReference type="Proteomes" id="UP001207918">
    <property type="component" value="Unassembled WGS sequence"/>
</dbReference>
<dbReference type="NCBIfam" id="TIGR04057">
    <property type="entry name" value="SusC_RagA_signa"/>
    <property type="match status" value="1"/>
</dbReference>
<dbReference type="EMBL" id="JAGGJA010000007">
    <property type="protein sequence ID" value="MCW9707526.1"/>
    <property type="molecule type" value="Genomic_DNA"/>
</dbReference>
<dbReference type="Gene3D" id="2.170.130.10">
    <property type="entry name" value="TonB-dependent receptor, plug domain"/>
    <property type="match status" value="1"/>
</dbReference>
<sequence length="1104" mass="121124">MDQTLRIKPTIKWLMSVGFFVATLFLSGTVVAQNTSTISGTVTDQTTDQPLPGVNISVQGTTTGTTTDANGQFELNVPSLSDTLQFTFIGYASATVPIQGRTEIDVQLEPTTISGEELVVVGYGAQREKDLTGSVSVVDVDEMTSIPETQVSEQLQGQASGVTVVSSGQPGEEPQVRIRGINTFGNNEPLYVVDGVPTQNIDDLNSNDISSMQVLKDAAAASIYGSRASNGVIVITTKQGSGDITIDYDASYGYQVPPSGNIYDILSPQEMAQSVWTANRNSGITPGDDEWGHPQYGSGESPVLPYYIDPAGSSQEEVDESNYFLNPNYTDASALSSFFYITRANHQGTNWFDELYDPAGQMNHNLSVSGGGDIGNYLFSVNYLDQQGTLMETSLQRYTVRANTKFNVSDNIRIGENLSYSVSENPTFGTLDEGGPIGMAYREQPIIPVYDVGGNFAGTHAEGLGNPRNPVALAHRARNNEYLDRRLFGNIFGEIDFWQQRLTLRTSLGGELYSGAGHSFTYPEYENAENNTTNQFNSSSYEGYTYTWTNTLTYDQSFKDIHNVKVTLATEANKNKGSNVGGSTQDFFSFDPNFTNLSTGSGTKTNYSSEYENSLFSLIGRVDYNFDDRYILSGTLRRDGSSKFLNNKWGWFPAGSVGWRVTEESFFPESSAITDLKFRAGYGVVGNQLNVDPNNPYTLFAPSNVSSYYALDGSNSTPLLGFYQSRIGNPNAKWERNVSTNIGVDASLFDGKVEVTADYYRKEVRDLLYNPSLPATAGNASQPFVNVGSMRNTGFDGSISYFGNITDDLQFNSTLTFTSYNNEIIKISNTSNYFAQATNRFEGTSTVRNQVGHPVSSFYGYNVIGFWDDKEEISEAQAGAPGEKYVSDVYIDEDGNAVGIGRFRYEDVNGDGEITPDDRTFLGSPNPDFTYGINLGFNYKAFDFSMFWYGSQGNEIWNQVKWWTDFYGSFSGAKSKTMLHDSWTPDNPNATAPILETEGSFSTNGTPNSYFVEDGSYLRMKNVQVGYTLPQEAVSRIGIRSLRVYVQAANLLTITNYSGLDPQIGYHENDDGNANAGGTSTAFGIDEGVYPTARQFRIGISLSY</sequence>
<dbReference type="Gene3D" id="2.40.170.20">
    <property type="entry name" value="TonB-dependent receptor, beta-barrel domain"/>
    <property type="match status" value="1"/>
</dbReference>
<evidence type="ECO:0000313" key="14">
    <source>
        <dbReference type="Proteomes" id="UP001207918"/>
    </source>
</evidence>
<keyword evidence="5 9" id="KW-0798">TonB box</keyword>